<dbReference type="InterPro" id="IPR036890">
    <property type="entry name" value="HATPase_C_sf"/>
</dbReference>
<keyword evidence="4" id="KW-1185">Reference proteome</keyword>
<feature type="transmembrane region" description="Helical" evidence="1">
    <location>
        <begin position="74"/>
        <end position="94"/>
    </location>
</feature>
<dbReference type="Proteomes" id="UP000320643">
    <property type="component" value="Unassembled WGS sequence"/>
</dbReference>
<keyword evidence="1" id="KW-1133">Transmembrane helix</keyword>
<feature type="transmembrane region" description="Helical" evidence="1">
    <location>
        <begin position="106"/>
        <end position="126"/>
    </location>
</feature>
<proteinExistence type="predicted"/>
<name>A0A552V085_9FLAO</name>
<dbReference type="GO" id="GO:0016020">
    <property type="term" value="C:membrane"/>
    <property type="evidence" value="ECO:0007669"/>
    <property type="project" value="InterPro"/>
</dbReference>
<dbReference type="InterPro" id="IPR050640">
    <property type="entry name" value="Bact_2-comp_sensor_kinase"/>
</dbReference>
<evidence type="ECO:0000259" key="2">
    <source>
        <dbReference type="Pfam" id="PF06580"/>
    </source>
</evidence>
<keyword evidence="3" id="KW-0418">Kinase</keyword>
<organism evidence="3 4">
    <name type="scientific">Flavobacterium zepuense</name>
    <dbReference type="NCBI Taxonomy" id="2593302"/>
    <lineage>
        <taxon>Bacteria</taxon>
        <taxon>Pseudomonadati</taxon>
        <taxon>Bacteroidota</taxon>
        <taxon>Flavobacteriia</taxon>
        <taxon>Flavobacteriales</taxon>
        <taxon>Flavobacteriaceae</taxon>
        <taxon>Flavobacterium</taxon>
    </lineage>
</organism>
<reference evidence="3 4" key="1">
    <citation type="submission" date="2019-07" db="EMBL/GenBank/DDBJ databases">
        <title>Flavobacterium sp. nov., isolated from glacier ice.</title>
        <authorList>
            <person name="Liu Q."/>
            <person name="Xin Y.-H."/>
        </authorList>
    </citation>
    <scope>NUCLEOTIDE SEQUENCE [LARGE SCALE GENOMIC DNA]</scope>
    <source>
        <strain evidence="3 4">ZT4R6</strain>
    </source>
</reference>
<comment type="caution">
    <text evidence="3">The sequence shown here is derived from an EMBL/GenBank/DDBJ whole genome shotgun (WGS) entry which is preliminary data.</text>
</comment>
<feature type="transmembrane region" description="Helical" evidence="1">
    <location>
        <begin position="12"/>
        <end position="31"/>
    </location>
</feature>
<keyword evidence="1" id="KW-0812">Transmembrane</keyword>
<dbReference type="PANTHER" id="PTHR34220">
    <property type="entry name" value="SENSOR HISTIDINE KINASE YPDA"/>
    <property type="match status" value="1"/>
</dbReference>
<keyword evidence="1" id="KW-0472">Membrane</keyword>
<evidence type="ECO:0000256" key="1">
    <source>
        <dbReference type="SAM" id="Phobius"/>
    </source>
</evidence>
<evidence type="ECO:0000313" key="4">
    <source>
        <dbReference type="Proteomes" id="UP000320643"/>
    </source>
</evidence>
<dbReference type="InterPro" id="IPR010559">
    <property type="entry name" value="Sig_transdc_His_kin_internal"/>
</dbReference>
<sequence>MVRYFRYENIWFRNLFFLTLIFCTIILIDHFEGPSNEDRVAEISYAVYPNYLLILGSNLLLVNGLLHKNKYGDFIIFFLLYWMVMTILGFYIPNFYKPEHAGVTRVFRQFFIAIVGSGFYFIHLWITQNIITTSRKLAVTENELNFLKQQLNPHFLLNAMNNLYGESLARPESIPERILELSTLLRYQIEATKKESVSLISEMDFVKKYMEYYQYKSGKLTVINHAVIAPNQDRVIPPLVLMPLVENAVKFSSETDEPYIKMDWEITPQKFCFMIENSYLPEGSKLNGTNLGISNLMRRLEVLSIKYSIDCEQDNEHYKLKLQLWDLPTNA</sequence>
<dbReference type="GO" id="GO:0000155">
    <property type="term" value="F:phosphorelay sensor kinase activity"/>
    <property type="evidence" value="ECO:0007669"/>
    <property type="project" value="InterPro"/>
</dbReference>
<accession>A0A552V085</accession>
<gene>
    <name evidence="3" type="ORF">FMM05_11810</name>
</gene>
<dbReference type="SUPFAM" id="SSF55874">
    <property type="entry name" value="ATPase domain of HSP90 chaperone/DNA topoisomerase II/histidine kinase"/>
    <property type="match status" value="1"/>
</dbReference>
<feature type="domain" description="Signal transduction histidine kinase internal region" evidence="2">
    <location>
        <begin position="143"/>
        <end position="217"/>
    </location>
</feature>
<dbReference type="EMBL" id="VJVZ01000007">
    <property type="protein sequence ID" value="TRW23842.1"/>
    <property type="molecule type" value="Genomic_DNA"/>
</dbReference>
<dbReference type="AlphaFoldDB" id="A0A552V085"/>
<dbReference type="Pfam" id="PF06580">
    <property type="entry name" value="His_kinase"/>
    <property type="match status" value="1"/>
</dbReference>
<dbReference type="RefSeq" id="WP_143373590.1">
    <property type="nucleotide sequence ID" value="NZ_VJVZ01000007.1"/>
</dbReference>
<feature type="transmembrane region" description="Helical" evidence="1">
    <location>
        <begin position="43"/>
        <end position="62"/>
    </location>
</feature>
<dbReference type="OrthoDB" id="9792992at2"/>
<dbReference type="PANTHER" id="PTHR34220:SF7">
    <property type="entry name" value="SENSOR HISTIDINE KINASE YPDA"/>
    <property type="match status" value="1"/>
</dbReference>
<keyword evidence="3" id="KW-0808">Transferase</keyword>
<evidence type="ECO:0000313" key="3">
    <source>
        <dbReference type="EMBL" id="TRW23842.1"/>
    </source>
</evidence>
<protein>
    <submittedName>
        <fullName evidence="3">Histidine kinase</fullName>
    </submittedName>
</protein>